<dbReference type="EMBL" id="CP144692">
    <property type="protein sequence ID" value="WVY98102.1"/>
    <property type="molecule type" value="Genomic_DNA"/>
</dbReference>
<evidence type="ECO:0008006" key="8">
    <source>
        <dbReference type="Google" id="ProtNLM"/>
    </source>
</evidence>
<reference evidence="6 7" key="1">
    <citation type="journal article" date="2023" name="Life. Sci Alliance">
        <title>Evolutionary insights into 3D genome organization and epigenetic landscape of Vigna mungo.</title>
        <authorList>
            <person name="Junaid A."/>
            <person name="Singh B."/>
            <person name="Bhatia S."/>
        </authorList>
    </citation>
    <scope>NUCLEOTIDE SEQUENCE [LARGE SCALE GENOMIC DNA]</scope>
    <source>
        <strain evidence="6">Urdbean</strain>
    </source>
</reference>
<keyword evidence="1" id="KW-0547">Nucleotide-binding</keyword>
<proteinExistence type="predicted"/>
<keyword evidence="4" id="KW-0067">ATP-binding</keyword>
<evidence type="ECO:0000256" key="4">
    <source>
        <dbReference type="ARBA" id="ARBA00022840"/>
    </source>
</evidence>
<evidence type="ECO:0000256" key="5">
    <source>
        <dbReference type="SAM" id="MobiDB-lite"/>
    </source>
</evidence>
<keyword evidence="2" id="KW-0378">Hydrolase</keyword>
<keyword evidence="7" id="KW-1185">Reference proteome</keyword>
<evidence type="ECO:0000256" key="1">
    <source>
        <dbReference type="ARBA" id="ARBA00022741"/>
    </source>
</evidence>
<evidence type="ECO:0000256" key="3">
    <source>
        <dbReference type="ARBA" id="ARBA00022806"/>
    </source>
</evidence>
<accession>A0AAQ3MVA1</accession>
<gene>
    <name evidence="6" type="ORF">V8G54_030253</name>
</gene>
<dbReference type="SUPFAM" id="SSF52540">
    <property type="entry name" value="P-loop containing nucleoside triphosphate hydrolases"/>
    <property type="match status" value="2"/>
</dbReference>
<protein>
    <recommendedName>
        <fullName evidence="8">DEAD/DEAH box helicase domain-containing protein</fullName>
    </recommendedName>
</protein>
<feature type="compositionally biased region" description="Low complexity" evidence="5">
    <location>
        <begin position="21"/>
        <end position="30"/>
    </location>
</feature>
<feature type="region of interest" description="Disordered" evidence="5">
    <location>
        <begin position="53"/>
        <end position="84"/>
    </location>
</feature>
<dbReference type="PANTHER" id="PTHR47960">
    <property type="entry name" value="DEAD-BOX ATP-DEPENDENT RNA HELICASE 50"/>
    <property type="match status" value="1"/>
</dbReference>
<feature type="compositionally biased region" description="Basic residues" evidence="5">
    <location>
        <begin position="10"/>
        <end position="20"/>
    </location>
</feature>
<dbReference type="GO" id="GO:0016787">
    <property type="term" value="F:hydrolase activity"/>
    <property type="evidence" value="ECO:0007669"/>
    <property type="project" value="UniProtKB-KW"/>
</dbReference>
<evidence type="ECO:0000313" key="7">
    <source>
        <dbReference type="Proteomes" id="UP001374535"/>
    </source>
</evidence>
<dbReference type="AlphaFoldDB" id="A0AAQ3MVA1"/>
<organism evidence="6 7">
    <name type="scientific">Vigna mungo</name>
    <name type="common">Black gram</name>
    <name type="synonym">Phaseolus mungo</name>
    <dbReference type="NCBI Taxonomy" id="3915"/>
    <lineage>
        <taxon>Eukaryota</taxon>
        <taxon>Viridiplantae</taxon>
        <taxon>Streptophyta</taxon>
        <taxon>Embryophyta</taxon>
        <taxon>Tracheophyta</taxon>
        <taxon>Spermatophyta</taxon>
        <taxon>Magnoliopsida</taxon>
        <taxon>eudicotyledons</taxon>
        <taxon>Gunneridae</taxon>
        <taxon>Pentapetalae</taxon>
        <taxon>rosids</taxon>
        <taxon>fabids</taxon>
        <taxon>Fabales</taxon>
        <taxon>Fabaceae</taxon>
        <taxon>Papilionoideae</taxon>
        <taxon>50 kb inversion clade</taxon>
        <taxon>NPAAA clade</taxon>
        <taxon>indigoferoid/millettioid clade</taxon>
        <taxon>Phaseoleae</taxon>
        <taxon>Vigna</taxon>
    </lineage>
</organism>
<keyword evidence="3" id="KW-0347">Helicase</keyword>
<name>A0AAQ3MVA1_VIGMU</name>
<feature type="region of interest" description="Disordered" evidence="5">
    <location>
        <begin position="1"/>
        <end position="30"/>
    </location>
</feature>
<dbReference type="InterPro" id="IPR027417">
    <property type="entry name" value="P-loop_NTPase"/>
</dbReference>
<feature type="compositionally biased region" description="Basic and acidic residues" evidence="5">
    <location>
        <begin position="63"/>
        <end position="73"/>
    </location>
</feature>
<dbReference type="Gene3D" id="3.40.50.300">
    <property type="entry name" value="P-loop containing nucleotide triphosphate hydrolases"/>
    <property type="match status" value="2"/>
</dbReference>
<dbReference type="Proteomes" id="UP001374535">
    <property type="component" value="Chromosome 9"/>
</dbReference>
<evidence type="ECO:0000313" key="6">
    <source>
        <dbReference type="EMBL" id="WVY98102.1"/>
    </source>
</evidence>
<evidence type="ECO:0000256" key="2">
    <source>
        <dbReference type="ARBA" id="ARBA00022801"/>
    </source>
</evidence>
<dbReference type="GO" id="GO:0005524">
    <property type="term" value="F:ATP binding"/>
    <property type="evidence" value="ECO:0007669"/>
    <property type="project" value="UniProtKB-KW"/>
</dbReference>
<sequence>MVKGEDAVLRKKNKKLRKKNNSSSSSVSAKVAAVIAAKKRRKAGKRRMCQGMCFSLPTPEDPFNERGGKEEFQTKGPKKKTHLKSKPIDEMVRLNEKSADGKKGAVHGRNSALELQRKKEFAKANNDLGQKRIINSETKKFKATEMAHHPSTQRHDCDISEFPSKFVFWCLSSIENALRHGDAYTDGEGNSFFLNPWGLEFLKCYSTGKDLMETSGTSATTEQIAWTVSSAADTFSRKEREGLSFAGPFLLFLVPSQEKAVQVRTVCKPLKSVGIHTVSIHPGASLDHQIQGMKNCEPEFLVSTPERLLELVSVKAIDISGISMLVNKSSLESLKFIGFEGVTSCIDGGLDSWTLQDPGMAFSLLEYTRFFPNFLPPSGAGASCLAGSGAGVVGAGCLVGSGAGVVARGLTGSGAACSMLPSVIDGLNAICNAGHADTLKSIKKCISGNPHMVIFNDCHSHVSIPVVQYLLTGSICRLSLNNSITSLSSCTIQSVTVCSSEEDKVIKSVKALDQFQNSRTQNSNMLYILRKDVKCHKLLKILKSKGCSICIDSDSASLDDSVDSDKKEVVSAIALEHISTTDIGTYDVVILPSFVPSIDTYVHILTNMARQSAKGVLYSFLTKRDRELASALITVLEQCGQEVPQTLLDLHHSSNMVED</sequence>
<dbReference type="GO" id="GO:0004386">
    <property type="term" value="F:helicase activity"/>
    <property type="evidence" value="ECO:0007669"/>
    <property type="project" value="UniProtKB-KW"/>
</dbReference>